<feature type="compositionally biased region" description="Polar residues" evidence="1">
    <location>
        <begin position="115"/>
        <end position="125"/>
    </location>
</feature>
<feature type="region of interest" description="Disordered" evidence="1">
    <location>
        <begin position="962"/>
        <end position="1005"/>
    </location>
</feature>
<feature type="compositionally biased region" description="Polar residues" evidence="1">
    <location>
        <begin position="690"/>
        <end position="702"/>
    </location>
</feature>
<organism evidence="2 3">
    <name type="scientific">Bodo saltans</name>
    <name type="common">Flagellated protozoan</name>
    <dbReference type="NCBI Taxonomy" id="75058"/>
    <lineage>
        <taxon>Eukaryota</taxon>
        <taxon>Discoba</taxon>
        <taxon>Euglenozoa</taxon>
        <taxon>Kinetoplastea</taxon>
        <taxon>Metakinetoplastina</taxon>
        <taxon>Eubodonida</taxon>
        <taxon>Bodonidae</taxon>
        <taxon>Bodo</taxon>
    </lineage>
</organism>
<feature type="region of interest" description="Disordered" evidence="1">
    <location>
        <begin position="1132"/>
        <end position="1171"/>
    </location>
</feature>
<sequence>MMKHESVKNNGRIRHTQPSEDTLPPPPAPLQCLWIEGLIDVVHDAAAELLKVQYIVAATSSSTSGGSSAAFECQNYLRRSSSDSILGGMAKDWLSSMFLENISVELAAQNNSSGVATAGNATTQASSSSLSSVPVGEDDDSDHLSNKTNKDACYMLVLHQLEEEAIATSGDWAVASRFCDKQLCPTAVEKEEDDDASASPLPAAASTTSCAVGSTSPCALIMQLLHHHFPLPTSNTNSEHLPPTTTTTTAPCWLFAQLARCTNEPQQQHGGHCPRASLLLSTVQNICERFCQKLEQEYVKVSVPPSPATSSRQASQQPGATTIRMHLYHQRLDDICRWVSSAFTSFFIPLASWLGASLSHHLIVEDDEQQQFPDHLILPLCGSLSAVVSSTLSFAADSVKAMPTLQPPLSSASVTTSSLMAQVINEGIHTIVHTLRDALCVYSCKPLVVPTPWEAIERKFLAVLGVLAQRGGLGLAGGGSCAALWNALWAVFLTSTTAGTTTASSSYYTGWLGDALQLFALPTTTPFETTNQAQSTAAERATVQSRLPRGITSKRRVAVGESPLFIHSQQTIEQLDAQNGNNTGNNKLSRQSSSQPDATSSDEAAVAASSLYFSEAVEPSPAPPMALLDVDLLSAVLMELGNLPNANEEGDENEVDNNNNGLREHHQQMSSVLSSAMISREASSILVTSSSAAVKQPHQSGGSFELKTNGKRFSPLQLPRGFLERVASLLTGTAFTDLIICSQFLRCRRHNSSSTRTTPGSTLGTPHCHWSRNNSVVYTNNMNNSSNQSPVPSKPMMMMMMFPDVDMFLLSLTNTIVLLQAQLSTSLIHRESMGSKRPPPVGRLHNKDNSDGVSLELWDAILSLVRVQTVCMTKCFGEVNNSTAAATLSLRQNNYHPHHRRQHRQALKLVLKSWEALVDRLCSSSRDDERAGGSFYSWDRWKSNAETLGRWSTVLSTVLQPSTLTSTGDGPLSPMQAKSKLTTSGGAKPHSATEATKQVSSNKASPIHNFVSSMCGPLRPHQPRPRGGGDINAPKSNNNKIDPIRVGLYISRLVALWQQQQEGHHERHQNRPTDYFFSSEIRTLLIHEISAIQEEHLRQQQQQENETQQQLIHTTVANFDRLLHVLLNRHHHHEEQVPSPPTIAQGPWRSPSRYSIRSSNNHVEKEHGGSAPTTTLRRALCVHGNVLTAAPLTAVPQPLLLSSRSASANDHHHLRSADMFQWCHGVMKSLESSIHQHQRHQVGLHCDCQWKLLKQNIVNDGGGADKNQHFAMSLFENLFLRGAYSPATVVCALQHCFGGRRRSSSLSSSSATSAKAKGRVAGTSAAGGEEHEHCCWCGEEKNRSGVNGVADWLQDVVFPHMCREKSGKSDVQSALDVLNAEFLSKLIRLFFSISRRTALAFVKALQKDEHLSVTAGNRRDMAATTTSTRNAEEEHEPTPQSFSWMQKLVAGGAQPTTTITRTPTQPSLPFVITSKATADRVVHQFAALCFLLVEETPHLRWEHPDDVLKLAECSVVVLRRMIDVVEYSRRQHQDISHLRHAAELYTSMLETLQNNTKQQHGVPTMSPAMSTTFVGCSALDTIRTALDDLVRVCVAAAVEDEGQQAKSPFQKVFVWERLIASLCVTFSRWVPSFELSSAAALTMTSAAAAAAVGTFTSSASHQTKRDPSIISASLSVWEVGTMLAVARGSGNVCEGDSGNVVDPLFITASASRSRRQRKGFVIALGEQWKAIPPTNLSDIAKLTESFIKDSSARVRLAVHSSVQIAVRGMIRGNTTTSSATTPFVDDDIAMKQQQKLHSDIVHAALNDSDSLVKLRARSCLATLAILSLTSVSHDTLDEDMSVVFAQATRVVQQIVLDHLSSSVVTLIAQRKWVLVGRTIDMYSDLLDNLSILLFRSDSHCVRVTEFLEQMLFGVSIACRDTLLFIRQRFATSTTPSSPTKRSTTLWGSSDTGCVIEHLAEPLRRIVATVASYKTSSVEQGSSVAHYNLFIKNCAPLLKLRTWEWVLDLIDMECSTPAEQQHHHHQRTLENVSTQLVELFETFFGHCHDRSNEDDDDATWQVLVRLWNVLLSSSCSRSCAKLETQLKSSCRRMGVLFGRTALSLSSAQPVIDHAKRCVTSIQRRQLMTAFPLGFEPHHVELEFLAGLLSSVLIPSLVLLLPMNPNHEAGKHNHLSGTLPFLSIISKSAAQQSQEEVIKVLVEASLVLMATSSSFSYPSNTSVSDGGASLSFVGAASLVELLIHHQSGGGDDDSADNILSCVAGDHLLHLAAAVSSTTFGVKGHSANTAAVFPARALSAADVAASVVVQWGVLTVSTLAATTTAPTLNTIVVTSPQARLFTAMAISWRLAAVFAEPKRSDQSHTLSTLAAFYVNGMLESHKKTVKWSDVSASALLDTCNVFLTFCDNSCSQEALLRSPTKAWKLRDVAVFGRELLLLCKLAVEATNTHHNVTITSEAHGVGLKLLSAILHLSPHERLEASSSLPSDLHSSNDEKSLYRDKGLDLHATTHDDDGSGNVCAPTTPPILMYSPEASTQQSSMEQFAISVIWNNALIRTLSDVSATRAQCIATALGKGAHDEKQNESVVGDDCTAAACATLQLLPPEVGEERSAVLPTTISRMSHCCYGAATVYVFSPMVAGGPASPIGVPAAASANGHSNSEHVVVIRLPSVGSGKAASVYMWAWTQPPQQQQQNLVVSDVGTPPSTISWDCAWVTTVKGLQKLRCRIASEALWKGCSVSAVQRRYRVKEYTSCTAEEVNHWFGGATSIRSVVSQLKKRRVSSPVPSSSRARSTSHISGGAVTLGMFLGDDLEALRSLIAEDASWAFRMAYVISQQQQQQQLSTNNSSSTQPPRMIFRSTYHAVLHRTIRAHLHSVFTASVVVSSGVVAHANSGVMGKVGQVMASVASSVPIIGGALSALGAVLQAVDHMSEQQKLDNIRSVCVTEVEAAVLFEAIANEIVQVDDVSSPAVFTSCQGTLDGWIRRCTDVLDRAIRVVSGATAAPVPMGMEDDEGEDAPVPSNATIDVRSDSTIPSTPPSASNPLAPQLLQRQNTSTSSTGGSLTSRRNNTTATIEDDDTVGAASDGAKSRYADAMSHGAMIASLILEWFAAGGHHVQERFHVLGQAQHKSSSGHRRRDADLTTTLSGIPRRCVLHITVTVRAMVPEPPTPSVVAVASSATSGATPVAPLSSASLAATGSTSTRLATSPAKTSTCGGGCCHQ</sequence>
<feature type="region of interest" description="Disordered" evidence="1">
    <location>
        <begin position="115"/>
        <end position="144"/>
    </location>
</feature>
<feature type="region of interest" description="Disordered" evidence="1">
    <location>
        <begin position="1019"/>
        <end position="1039"/>
    </location>
</feature>
<evidence type="ECO:0000313" key="3">
    <source>
        <dbReference type="Proteomes" id="UP000051952"/>
    </source>
</evidence>
<accession>A0A0S4ILR5</accession>
<feature type="compositionally biased region" description="Polar residues" evidence="1">
    <location>
        <begin position="3025"/>
        <end position="3048"/>
    </location>
</feature>
<protein>
    <submittedName>
        <fullName evidence="2">Uncharacterized protein</fullName>
    </submittedName>
</protein>
<dbReference type="EMBL" id="CYKH01000115">
    <property type="protein sequence ID" value="CUE71904.1"/>
    <property type="molecule type" value="Genomic_DNA"/>
</dbReference>
<keyword evidence="3" id="KW-1185">Reference proteome</keyword>
<feature type="region of interest" description="Disordered" evidence="1">
    <location>
        <begin position="577"/>
        <end position="603"/>
    </location>
</feature>
<dbReference type="VEuPathDB" id="TriTrypDB:BSAL_53740"/>
<gene>
    <name evidence="2" type="ORF">BSAL_53740</name>
</gene>
<name>A0A0S4ILR5_BODSA</name>
<feature type="region of interest" description="Disordered" evidence="1">
    <location>
        <begin position="644"/>
        <end position="674"/>
    </location>
</feature>
<feature type="region of interest" description="Disordered" evidence="1">
    <location>
        <begin position="690"/>
        <end position="710"/>
    </location>
</feature>
<feature type="region of interest" description="Disordered" evidence="1">
    <location>
        <begin position="2999"/>
        <end position="3078"/>
    </location>
</feature>
<evidence type="ECO:0000256" key="1">
    <source>
        <dbReference type="SAM" id="MobiDB-lite"/>
    </source>
</evidence>
<feature type="compositionally biased region" description="Low complexity" evidence="1">
    <location>
        <begin position="3049"/>
        <end position="3060"/>
    </location>
</feature>
<feature type="region of interest" description="Disordered" evidence="1">
    <location>
        <begin position="1420"/>
        <end position="1440"/>
    </location>
</feature>
<dbReference type="Proteomes" id="UP000051952">
    <property type="component" value="Unassembled WGS sequence"/>
</dbReference>
<feature type="region of interest" description="Disordered" evidence="1">
    <location>
        <begin position="1"/>
        <end position="25"/>
    </location>
</feature>
<feature type="compositionally biased region" description="Polar residues" evidence="1">
    <location>
        <begin position="993"/>
        <end position="1004"/>
    </location>
</feature>
<feature type="compositionally biased region" description="Polar residues" evidence="1">
    <location>
        <begin position="1152"/>
        <end position="1161"/>
    </location>
</feature>
<reference evidence="3" key="1">
    <citation type="submission" date="2015-09" db="EMBL/GenBank/DDBJ databases">
        <authorList>
            <consortium name="Pathogen Informatics"/>
        </authorList>
    </citation>
    <scope>NUCLEOTIDE SEQUENCE [LARGE SCALE GENOMIC DNA]</scope>
    <source>
        <strain evidence="3">Lake Konstanz</strain>
    </source>
</reference>
<evidence type="ECO:0000313" key="2">
    <source>
        <dbReference type="EMBL" id="CUE71904.1"/>
    </source>
</evidence>
<proteinExistence type="predicted"/>
<feature type="compositionally biased region" description="Polar residues" evidence="1">
    <location>
        <begin position="577"/>
        <end position="602"/>
    </location>
</feature>